<evidence type="ECO:0000256" key="6">
    <source>
        <dbReference type="ARBA" id="ARBA00023136"/>
    </source>
</evidence>
<reference evidence="9" key="2">
    <citation type="submission" date="2010-05" db="EMBL/GenBank/DDBJ databases">
        <title>The Genome Sequence of Magnaporthe poae strain ATCC 64411.</title>
        <authorList>
            <consortium name="The Broad Institute Genome Sequencing Platform"/>
            <consortium name="Broad Institute Genome Sequencing Center for Infectious Disease"/>
            <person name="Ma L.-J."/>
            <person name="Dead R."/>
            <person name="Young S."/>
            <person name="Zeng Q."/>
            <person name="Koehrsen M."/>
            <person name="Alvarado L."/>
            <person name="Berlin A."/>
            <person name="Chapman S.B."/>
            <person name="Chen Z."/>
            <person name="Freedman E."/>
            <person name="Gellesch M."/>
            <person name="Goldberg J."/>
            <person name="Griggs A."/>
            <person name="Gujja S."/>
            <person name="Heilman E.R."/>
            <person name="Heiman D."/>
            <person name="Hepburn T."/>
            <person name="Howarth C."/>
            <person name="Jen D."/>
            <person name="Larson L."/>
            <person name="Mehta T."/>
            <person name="Neiman D."/>
            <person name="Pearson M."/>
            <person name="Roberts A."/>
            <person name="Saif S."/>
            <person name="Shea T."/>
            <person name="Shenoy N."/>
            <person name="Sisk P."/>
            <person name="Stolte C."/>
            <person name="Sykes S."/>
            <person name="Walk T."/>
            <person name="White J."/>
            <person name="Yandava C."/>
            <person name="Haas B."/>
            <person name="Nusbaum C."/>
            <person name="Birren B."/>
        </authorList>
    </citation>
    <scope>NUCLEOTIDE SEQUENCE</scope>
    <source>
        <strain evidence="9">ATCC 64411</strain>
    </source>
</reference>
<gene>
    <name evidence="7" type="primary">DLT1</name>
    <name evidence="9" type="ORF">MAPG_08406</name>
</gene>
<comment type="subcellular location">
    <subcellularLocation>
        <location evidence="7">Membrane</location>
        <topology evidence="7">Multi-pass membrane protein</topology>
    </subcellularLocation>
</comment>
<comment type="similarity">
    <text evidence="2 7">Belongs to the DLT1 family.</text>
</comment>
<dbReference type="STRING" id="644358.A0A0C4E7A2"/>
<feature type="region of interest" description="Disordered" evidence="8">
    <location>
        <begin position="137"/>
        <end position="186"/>
    </location>
</feature>
<accession>A0A0C4E7A2</accession>
<dbReference type="VEuPathDB" id="FungiDB:MAPG_08406"/>
<evidence type="ECO:0000256" key="2">
    <source>
        <dbReference type="ARBA" id="ARBA00005550"/>
    </source>
</evidence>
<dbReference type="EMBL" id="GL876973">
    <property type="protein sequence ID" value="KLU89435.1"/>
    <property type="molecule type" value="Genomic_DNA"/>
</dbReference>
<evidence type="ECO:0000256" key="5">
    <source>
        <dbReference type="ARBA" id="ARBA00022989"/>
    </source>
</evidence>
<proteinExistence type="inferred from homology"/>
<dbReference type="AlphaFoldDB" id="A0A0C4E7A2"/>
<reference evidence="10" key="4">
    <citation type="journal article" date="2015" name="G3 (Bethesda)">
        <title>Genome sequences of three phytopathogenic species of the Magnaporthaceae family of fungi.</title>
        <authorList>
            <person name="Okagaki L.H."/>
            <person name="Nunes C.C."/>
            <person name="Sailsbery J."/>
            <person name="Clay B."/>
            <person name="Brown D."/>
            <person name="John T."/>
            <person name="Oh Y."/>
            <person name="Young N."/>
            <person name="Fitzgerald M."/>
            <person name="Haas B.J."/>
            <person name="Zeng Q."/>
            <person name="Young S."/>
            <person name="Adiconis X."/>
            <person name="Fan L."/>
            <person name="Levin J.Z."/>
            <person name="Mitchell T.K."/>
            <person name="Okubara P.A."/>
            <person name="Farman M.L."/>
            <person name="Kohn L.M."/>
            <person name="Birren B."/>
            <person name="Ma L.-J."/>
            <person name="Dean R.A."/>
        </authorList>
    </citation>
    <scope>NUCLEOTIDE SEQUENCE</scope>
    <source>
        <strain evidence="10">ATCC 64411 / 73-15</strain>
    </source>
</reference>
<dbReference type="OrthoDB" id="4096362at2759"/>
<evidence type="ECO:0000256" key="4">
    <source>
        <dbReference type="ARBA" id="ARBA00022692"/>
    </source>
</evidence>
<reference evidence="11" key="1">
    <citation type="submission" date="2010-05" db="EMBL/GenBank/DDBJ databases">
        <title>The genome sequence of Magnaporthe poae strain ATCC 64411.</title>
        <authorList>
            <person name="Ma L.-J."/>
            <person name="Dead R."/>
            <person name="Young S."/>
            <person name="Zeng Q."/>
            <person name="Koehrsen M."/>
            <person name="Alvarado L."/>
            <person name="Berlin A."/>
            <person name="Chapman S.B."/>
            <person name="Chen Z."/>
            <person name="Freedman E."/>
            <person name="Gellesch M."/>
            <person name="Goldberg J."/>
            <person name="Griggs A."/>
            <person name="Gujja S."/>
            <person name="Heilman E.R."/>
            <person name="Heiman D."/>
            <person name="Hepburn T."/>
            <person name="Howarth C."/>
            <person name="Jen D."/>
            <person name="Larson L."/>
            <person name="Mehta T."/>
            <person name="Neiman D."/>
            <person name="Pearson M."/>
            <person name="Roberts A."/>
            <person name="Saif S."/>
            <person name="Shea T."/>
            <person name="Shenoy N."/>
            <person name="Sisk P."/>
            <person name="Stolte C."/>
            <person name="Sykes S."/>
            <person name="Walk T."/>
            <person name="White J."/>
            <person name="Yandava C."/>
            <person name="Haas B."/>
            <person name="Nusbaum C."/>
            <person name="Birren B."/>
        </authorList>
    </citation>
    <scope>NUCLEOTIDE SEQUENCE [LARGE SCALE GENOMIC DNA]</scope>
    <source>
        <strain evidence="11">ATCC 64411 / 73-15</strain>
    </source>
</reference>
<feature type="compositionally biased region" description="Low complexity" evidence="8">
    <location>
        <begin position="151"/>
        <end position="165"/>
    </location>
</feature>
<organism evidence="10 11">
    <name type="scientific">Magnaporthiopsis poae (strain ATCC 64411 / 73-15)</name>
    <name type="common">Kentucky bluegrass fungus</name>
    <name type="synonym">Magnaporthe poae</name>
    <dbReference type="NCBI Taxonomy" id="644358"/>
    <lineage>
        <taxon>Eukaryota</taxon>
        <taxon>Fungi</taxon>
        <taxon>Dikarya</taxon>
        <taxon>Ascomycota</taxon>
        <taxon>Pezizomycotina</taxon>
        <taxon>Sordariomycetes</taxon>
        <taxon>Sordariomycetidae</taxon>
        <taxon>Magnaporthales</taxon>
        <taxon>Magnaporthaceae</taxon>
        <taxon>Magnaporthiopsis</taxon>
    </lineage>
</organism>
<keyword evidence="5 7" id="KW-1133">Transmembrane helix</keyword>
<dbReference type="PANTHER" id="PTHR40021">
    <property type="entry name" value="DEFECT AT LOW TEMPERATURE PROTEIN 1"/>
    <property type="match status" value="1"/>
</dbReference>
<feature type="transmembrane region" description="Helical" evidence="7">
    <location>
        <begin position="46"/>
        <end position="66"/>
    </location>
</feature>
<evidence type="ECO:0000256" key="1">
    <source>
        <dbReference type="ARBA" id="ARBA00002489"/>
    </source>
</evidence>
<evidence type="ECO:0000256" key="3">
    <source>
        <dbReference type="ARBA" id="ARBA00021353"/>
    </source>
</evidence>
<comment type="function">
    <text evidence="1 7">Required for growth under high-pressure and low-temperature conditions.</text>
</comment>
<dbReference type="EMBL" id="ADBL01002029">
    <property type="status" value="NOT_ANNOTATED_CDS"/>
    <property type="molecule type" value="Genomic_DNA"/>
</dbReference>
<name>A0A0C4E7A2_MAGP6</name>
<keyword evidence="11" id="KW-1185">Reference proteome</keyword>
<feature type="compositionally biased region" description="Polar residues" evidence="8">
    <location>
        <begin position="166"/>
        <end position="175"/>
    </location>
</feature>
<keyword evidence="6 7" id="KW-0472">Membrane</keyword>
<evidence type="ECO:0000313" key="11">
    <source>
        <dbReference type="Proteomes" id="UP000011715"/>
    </source>
</evidence>
<dbReference type="EnsemblFungi" id="MAPG_08406T0">
    <property type="protein sequence ID" value="MAPG_08406T0"/>
    <property type="gene ID" value="MAPG_08406"/>
</dbReference>
<evidence type="ECO:0000256" key="8">
    <source>
        <dbReference type="SAM" id="MobiDB-lite"/>
    </source>
</evidence>
<dbReference type="Proteomes" id="UP000011715">
    <property type="component" value="Unassembled WGS sequence"/>
</dbReference>
<sequence length="291" mass="31915">MSAATLFRIVYTSLYFLLYIVLVVLLLVTPADIIYQSLKGAETQTFFIIVIAAAYFTTTFIVVFVYSGRLYINRSVLASIPKAWIPIDKGDVPAAVRKIINAGLSRSAAIAYDARPRAPPVPQPGVFDDRQSYRPYTARQSSGLWSPPPNQQEQQQQEQQQQQQQPHGSTGAEQNGSKEGRVKLKFPRLKKTPTAEDELGINLPPHKPVWGEVEHNGWGSPLSPDFPSLEYATVVSELPHLIEAKALTLAPPDPIDSSFAQTRHPCAVGQGSSGSMASLASSGSVVRFRDR</sequence>
<dbReference type="eggNOG" id="ENOG502RAJJ">
    <property type="taxonomic scope" value="Eukaryota"/>
</dbReference>
<reference evidence="9" key="3">
    <citation type="submission" date="2011-03" db="EMBL/GenBank/DDBJ databases">
        <title>Annotation of Magnaporthe poae ATCC 64411.</title>
        <authorList>
            <person name="Ma L.-J."/>
            <person name="Dead R."/>
            <person name="Young S.K."/>
            <person name="Zeng Q."/>
            <person name="Gargeya S."/>
            <person name="Fitzgerald M."/>
            <person name="Haas B."/>
            <person name="Abouelleil A."/>
            <person name="Alvarado L."/>
            <person name="Arachchi H.M."/>
            <person name="Berlin A."/>
            <person name="Brown A."/>
            <person name="Chapman S.B."/>
            <person name="Chen Z."/>
            <person name="Dunbar C."/>
            <person name="Freedman E."/>
            <person name="Gearin G."/>
            <person name="Gellesch M."/>
            <person name="Goldberg J."/>
            <person name="Griggs A."/>
            <person name="Gujja S."/>
            <person name="Heiman D."/>
            <person name="Howarth C."/>
            <person name="Larson L."/>
            <person name="Lui A."/>
            <person name="MacDonald P.J.P."/>
            <person name="Mehta T."/>
            <person name="Montmayeur A."/>
            <person name="Murphy C."/>
            <person name="Neiman D."/>
            <person name="Pearson M."/>
            <person name="Priest M."/>
            <person name="Roberts A."/>
            <person name="Saif S."/>
            <person name="Shea T."/>
            <person name="Shenoy N."/>
            <person name="Sisk P."/>
            <person name="Stolte C."/>
            <person name="Sykes S."/>
            <person name="Yandava C."/>
            <person name="Wortman J."/>
            <person name="Nusbaum C."/>
            <person name="Birren B."/>
        </authorList>
    </citation>
    <scope>NUCLEOTIDE SEQUENCE</scope>
    <source>
        <strain evidence="9">ATCC 64411</strain>
    </source>
</reference>
<dbReference type="InterPro" id="IPR038869">
    <property type="entry name" value="DLT1"/>
</dbReference>
<dbReference type="PANTHER" id="PTHR40021:SF1">
    <property type="entry name" value="DEFECT AT LOW TEMPERATURE PROTEIN 1"/>
    <property type="match status" value="1"/>
</dbReference>
<evidence type="ECO:0000313" key="10">
    <source>
        <dbReference type="EnsemblFungi" id="MAPG_08406T0"/>
    </source>
</evidence>
<dbReference type="GO" id="GO:0016020">
    <property type="term" value="C:membrane"/>
    <property type="evidence" value="ECO:0007669"/>
    <property type="project" value="UniProtKB-SubCell"/>
</dbReference>
<protein>
    <recommendedName>
        <fullName evidence="3 7">Defect at low temperature protein 1</fullName>
    </recommendedName>
</protein>
<feature type="transmembrane region" description="Helical" evidence="7">
    <location>
        <begin position="12"/>
        <end position="34"/>
    </location>
</feature>
<dbReference type="EMBL" id="ADBL01002030">
    <property type="status" value="NOT_ANNOTATED_CDS"/>
    <property type="molecule type" value="Genomic_DNA"/>
</dbReference>
<feature type="region of interest" description="Disordered" evidence="8">
    <location>
        <begin position="267"/>
        <end position="291"/>
    </location>
</feature>
<feature type="compositionally biased region" description="Low complexity" evidence="8">
    <location>
        <begin position="269"/>
        <end position="284"/>
    </location>
</feature>
<evidence type="ECO:0000256" key="7">
    <source>
        <dbReference type="RuleBase" id="RU367100"/>
    </source>
</evidence>
<reference evidence="10" key="5">
    <citation type="submission" date="2015-06" db="UniProtKB">
        <authorList>
            <consortium name="EnsemblFungi"/>
        </authorList>
    </citation>
    <scope>IDENTIFICATION</scope>
    <source>
        <strain evidence="10">ATCC 64411</strain>
    </source>
</reference>
<keyword evidence="4 7" id="KW-0812">Transmembrane</keyword>
<evidence type="ECO:0000313" key="9">
    <source>
        <dbReference type="EMBL" id="KLU89435.1"/>
    </source>
</evidence>